<proteinExistence type="predicted"/>
<dbReference type="EMBL" id="ML006499">
    <property type="protein sequence ID" value="RKP16480.1"/>
    <property type="molecule type" value="Genomic_DNA"/>
</dbReference>
<feature type="chain" id="PRO_5020447334" description="Lysine-specific metallo-endopeptidase domain-containing protein" evidence="1">
    <location>
        <begin position="20"/>
        <end position="197"/>
    </location>
</feature>
<protein>
    <recommendedName>
        <fullName evidence="4">Lysine-specific metallo-endopeptidase domain-containing protein</fullName>
    </recommendedName>
</protein>
<feature type="non-terminal residue" evidence="2">
    <location>
        <position position="197"/>
    </location>
</feature>
<keyword evidence="1" id="KW-0732">Signal</keyword>
<feature type="signal peptide" evidence="1">
    <location>
        <begin position="1"/>
        <end position="19"/>
    </location>
</feature>
<reference evidence="3" key="1">
    <citation type="journal article" date="2018" name="Nat. Microbiol.">
        <title>Leveraging single-cell genomics to expand the fungal tree of life.</title>
        <authorList>
            <person name="Ahrendt S.R."/>
            <person name="Quandt C.A."/>
            <person name="Ciobanu D."/>
            <person name="Clum A."/>
            <person name="Salamov A."/>
            <person name="Andreopoulos B."/>
            <person name="Cheng J.F."/>
            <person name="Woyke T."/>
            <person name="Pelin A."/>
            <person name="Henrissat B."/>
            <person name="Reynolds N.K."/>
            <person name="Benny G.L."/>
            <person name="Smith M.E."/>
            <person name="James T.Y."/>
            <person name="Grigoriev I.V."/>
        </authorList>
    </citation>
    <scope>NUCLEOTIDE SEQUENCE [LARGE SCALE GENOMIC DNA]</scope>
    <source>
        <strain evidence="3">CSF55</strain>
    </source>
</reference>
<accession>A0A4P9YE36</accession>
<evidence type="ECO:0000313" key="3">
    <source>
        <dbReference type="Proteomes" id="UP000281549"/>
    </source>
</evidence>
<sequence>MESFLWLFVLLSFTSMLRSRPAPEKTTHVMVDNKLRWTLNYFFLLDDDKKKSFTESFEQVNLALAHSAKKVYNSIFKKNGKFSFRPVARKGDIGVIFFDEAHVKDLPSEVPDRALCFAASYLDWDAFYCKIEVVNDMKKDPAGFIGLAIHELAHLFQAINSGSGDFAEAIADWHRIDCGYPSDKIEDSIKDALSKNC</sequence>
<dbReference type="AlphaFoldDB" id="A0A4P9YE36"/>
<evidence type="ECO:0008006" key="4">
    <source>
        <dbReference type="Google" id="ProtNLM"/>
    </source>
</evidence>
<organism evidence="2 3">
    <name type="scientific">Rozella allomycis (strain CSF55)</name>
    <dbReference type="NCBI Taxonomy" id="988480"/>
    <lineage>
        <taxon>Eukaryota</taxon>
        <taxon>Fungi</taxon>
        <taxon>Fungi incertae sedis</taxon>
        <taxon>Cryptomycota</taxon>
        <taxon>Cryptomycota incertae sedis</taxon>
        <taxon>Rozella</taxon>
    </lineage>
</organism>
<evidence type="ECO:0000256" key="1">
    <source>
        <dbReference type="SAM" id="SignalP"/>
    </source>
</evidence>
<gene>
    <name evidence="2" type="ORF">ROZALSC1DRAFT_25227</name>
</gene>
<name>A0A4P9YE36_ROZAC</name>
<evidence type="ECO:0000313" key="2">
    <source>
        <dbReference type="EMBL" id="RKP16480.1"/>
    </source>
</evidence>
<dbReference type="Proteomes" id="UP000281549">
    <property type="component" value="Unassembled WGS sequence"/>
</dbReference>